<evidence type="ECO:0000313" key="9">
    <source>
        <dbReference type="Proteomes" id="UP000494301"/>
    </source>
</evidence>
<evidence type="ECO:0000256" key="4">
    <source>
        <dbReference type="ARBA" id="ARBA00023125"/>
    </source>
</evidence>
<dbReference type="InterPro" id="IPR009057">
    <property type="entry name" value="Homeodomain-like_sf"/>
</dbReference>
<dbReference type="GO" id="GO:0005524">
    <property type="term" value="F:ATP binding"/>
    <property type="evidence" value="ECO:0007669"/>
    <property type="project" value="UniProtKB-KW"/>
</dbReference>
<sequence>MSAHAGASRVNAKAFVSGKPGCALAASTGGGVRIGHGGGTGINMKVYAAGKLAGPATVLRTLMNERNLRAADRLRDLRSAIDTACWLDARCVAAHRFGAYVLTLSDEAIPLEPADDHAEALPGVCQVDVGALDLERLLSVARDSLQESDTVTVDVPSAGAADLHCVATRVSIGSSTVYLFVLKPRASDARPLHDLLALLRITLSVSLRSYFDLVAHQTLVEEQRAIIDHIGDGLMVLGQGGVVRHASTVAGRILGIDPVTSIGRPLGELIDFEPIIAPIFTTGVGYVDRELIIDSPARHLHLIDTAIPVKNSCGQVVSVVNTFREIKRVRSIAGKYAGNYARYTFESIVGQSDSLLDAVSAARKAARGAANLLLSGESGVGKEVFAQAIHNASARQAEPFIAINCAALPHDLIESELFGHAPGSFTGATKEGRPGKFESADGGTVFLDEISELPIDVQAKLLRVLQEREVTRLGDTKGIPIDVRIICASNRDLEAMVAAKEFREDLYYRCNVIEIAIPPLRSRKADITATANFFLSKYAALLNKKIFGFSQKALDQMNAYAWPGNVRELENLVERTVNLSEEGTIDDVSALLRPSRVAGSGAEPASTPERPDTQGRRGDQVVQSLKDVERHAISEALAACRFNVTRCAAILEISKPALYAKVKRYNIKLERPLH</sequence>
<dbReference type="InterPro" id="IPR002197">
    <property type="entry name" value="HTH_Fis"/>
</dbReference>
<dbReference type="PROSITE" id="PS00688">
    <property type="entry name" value="SIGMA54_INTERACT_3"/>
    <property type="match status" value="1"/>
</dbReference>
<dbReference type="Proteomes" id="UP000494301">
    <property type="component" value="Unassembled WGS sequence"/>
</dbReference>
<dbReference type="InterPro" id="IPR002078">
    <property type="entry name" value="Sigma_54_int"/>
</dbReference>
<proteinExistence type="predicted"/>
<dbReference type="InterPro" id="IPR025662">
    <property type="entry name" value="Sigma_54_int_dom_ATP-bd_1"/>
</dbReference>
<dbReference type="InterPro" id="IPR035965">
    <property type="entry name" value="PAS-like_dom_sf"/>
</dbReference>
<evidence type="ECO:0000313" key="8">
    <source>
        <dbReference type="EMBL" id="CAB3962295.1"/>
    </source>
</evidence>
<dbReference type="InterPro" id="IPR058031">
    <property type="entry name" value="AAA_lid_NorR"/>
</dbReference>
<evidence type="ECO:0000256" key="5">
    <source>
        <dbReference type="ARBA" id="ARBA00023163"/>
    </source>
</evidence>
<dbReference type="InterPro" id="IPR027417">
    <property type="entry name" value="P-loop_NTPase"/>
</dbReference>
<gene>
    <name evidence="8" type="ORF">BLA3211_01681</name>
</gene>
<dbReference type="InterPro" id="IPR025944">
    <property type="entry name" value="Sigma_54_int_dom_CS"/>
</dbReference>
<keyword evidence="5" id="KW-0804">Transcription</keyword>
<dbReference type="PANTHER" id="PTHR32071">
    <property type="entry name" value="TRANSCRIPTIONAL REGULATORY PROTEIN"/>
    <property type="match status" value="1"/>
</dbReference>
<dbReference type="Gene3D" id="1.10.8.60">
    <property type="match status" value="1"/>
</dbReference>
<organism evidence="8 9">
    <name type="scientific">Burkholderia aenigmatica</name>
    <dbReference type="NCBI Taxonomy" id="2015348"/>
    <lineage>
        <taxon>Bacteria</taxon>
        <taxon>Pseudomonadati</taxon>
        <taxon>Pseudomonadota</taxon>
        <taxon>Betaproteobacteria</taxon>
        <taxon>Burkholderiales</taxon>
        <taxon>Burkholderiaceae</taxon>
        <taxon>Burkholderia</taxon>
        <taxon>Burkholderia cepacia complex</taxon>
    </lineage>
</organism>
<dbReference type="SUPFAM" id="SSF52540">
    <property type="entry name" value="P-loop containing nucleoside triphosphate hydrolases"/>
    <property type="match status" value="1"/>
</dbReference>
<protein>
    <submittedName>
        <fullName evidence="8">Fis family transcriptional regulator</fullName>
    </submittedName>
</protein>
<feature type="region of interest" description="Disordered" evidence="6">
    <location>
        <begin position="597"/>
        <end position="618"/>
    </location>
</feature>
<evidence type="ECO:0000259" key="7">
    <source>
        <dbReference type="PROSITE" id="PS50045"/>
    </source>
</evidence>
<dbReference type="SMART" id="SM00382">
    <property type="entry name" value="AAA"/>
    <property type="match status" value="1"/>
</dbReference>
<dbReference type="PROSITE" id="PS00675">
    <property type="entry name" value="SIGMA54_INTERACT_1"/>
    <property type="match status" value="1"/>
</dbReference>
<accession>A0A6J5IRA7</accession>
<dbReference type="RefSeq" id="WP_322111752.1">
    <property type="nucleotide sequence ID" value="NZ_CADFDD010000004.1"/>
</dbReference>
<dbReference type="FunFam" id="3.40.50.300:FF:000006">
    <property type="entry name" value="DNA-binding transcriptional regulator NtrC"/>
    <property type="match status" value="1"/>
</dbReference>
<dbReference type="EMBL" id="CABWIL020000005">
    <property type="protein sequence ID" value="CAB3962295.1"/>
    <property type="molecule type" value="Genomic_DNA"/>
</dbReference>
<dbReference type="CDD" id="cd00009">
    <property type="entry name" value="AAA"/>
    <property type="match status" value="1"/>
</dbReference>
<dbReference type="AlphaFoldDB" id="A0A6J5IRA7"/>
<keyword evidence="4" id="KW-0238">DNA-binding</keyword>
<dbReference type="InterPro" id="IPR025943">
    <property type="entry name" value="Sigma_54_int_dom_ATP-bd_2"/>
</dbReference>
<keyword evidence="2" id="KW-0067">ATP-binding</keyword>
<reference evidence="8 9" key="1">
    <citation type="submission" date="2020-04" db="EMBL/GenBank/DDBJ databases">
        <authorList>
            <person name="Depoorter E."/>
        </authorList>
    </citation>
    <scope>NUCLEOTIDE SEQUENCE [LARGE SCALE GENOMIC DNA]</scope>
    <source>
        <strain evidence="8 9">BCC0217</strain>
    </source>
</reference>
<dbReference type="SUPFAM" id="SSF55785">
    <property type="entry name" value="PYP-like sensor domain (PAS domain)"/>
    <property type="match status" value="1"/>
</dbReference>
<dbReference type="PROSITE" id="PS00676">
    <property type="entry name" value="SIGMA54_INTERACT_2"/>
    <property type="match status" value="1"/>
</dbReference>
<keyword evidence="1" id="KW-0547">Nucleotide-binding</keyword>
<evidence type="ECO:0000256" key="6">
    <source>
        <dbReference type="SAM" id="MobiDB-lite"/>
    </source>
</evidence>
<dbReference type="GO" id="GO:0043565">
    <property type="term" value="F:sequence-specific DNA binding"/>
    <property type="evidence" value="ECO:0007669"/>
    <property type="project" value="InterPro"/>
</dbReference>
<dbReference type="Gene3D" id="1.10.10.60">
    <property type="entry name" value="Homeodomain-like"/>
    <property type="match status" value="1"/>
</dbReference>
<dbReference type="Pfam" id="PF02954">
    <property type="entry name" value="HTH_8"/>
    <property type="match status" value="1"/>
</dbReference>
<evidence type="ECO:0000256" key="1">
    <source>
        <dbReference type="ARBA" id="ARBA00022741"/>
    </source>
</evidence>
<feature type="compositionally biased region" description="Basic and acidic residues" evidence="6">
    <location>
        <begin position="609"/>
        <end position="618"/>
    </location>
</feature>
<name>A0A6J5IRA7_9BURK</name>
<dbReference type="Gene3D" id="3.30.450.20">
    <property type="entry name" value="PAS domain"/>
    <property type="match status" value="1"/>
</dbReference>
<dbReference type="PANTHER" id="PTHR32071:SF57">
    <property type="entry name" value="C4-DICARBOXYLATE TRANSPORT TRANSCRIPTIONAL REGULATORY PROTEIN DCTD"/>
    <property type="match status" value="1"/>
</dbReference>
<dbReference type="Pfam" id="PF00158">
    <property type="entry name" value="Sigma54_activat"/>
    <property type="match status" value="1"/>
</dbReference>
<feature type="domain" description="Sigma-54 factor interaction" evidence="7">
    <location>
        <begin position="348"/>
        <end position="578"/>
    </location>
</feature>
<dbReference type="PROSITE" id="PS50045">
    <property type="entry name" value="SIGMA54_INTERACT_4"/>
    <property type="match status" value="1"/>
</dbReference>
<dbReference type="InterPro" id="IPR003593">
    <property type="entry name" value="AAA+_ATPase"/>
</dbReference>
<dbReference type="Pfam" id="PF25601">
    <property type="entry name" value="AAA_lid_14"/>
    <property type="match status" value="1"/>
</dbReference>
<keyword evidence="3" id="KW-0805">Transcription regulation</keyword>
<dbReference type="Gene3D" id="3.40.50.300">
    <property type="entry name" value="P-loop containing nucleotide triphosphate hydrolases"/>
    <property type="match status" value="1"/>
</dbReference>
<evidence type="ECO:0000256" key="3">
    <source>
        <dbReference type="ARBA" id="ARBA00023015"/>
    </source>
</evidence>
<dbReference type="GO" id="GO:0006355">
    <property type="term" value="P:regulation of DNA-templated transcription"/>
    <property type="evidence" value="ECO:0007669"/>
    <property type="project" value="InterPro"/>
</dbReference>
<evidence type="ECO:0000256" key="2">
    <source>
        <dbReference type="ARBA" id="ARBA00022840"/>
    </source>
</evidence>
<dbReference type="SUPFAM" id="SSF46689">
    <property type="entry name" value="Homeodomain-like"/>
    <property type="match status" value="1"/>
</dbReference>